<dbReference type="AlphaFoldDB" id="A0AAD5DHV4"/>
<dbReference type="EMBL" id="JADXDR010000179">
    <property type="protein sequence ID" value="KAI7836693.1"/>
    <property type="molecule type" value="Genomic_DNA"/>
</dbReference>
<dbReference type="Proteomes" id="UP001205105">
    <property type="component" value="Unassembled WGS sequence"/>
</dbReference>
<protein>
    <recommendedName>
        <fullName evidence="4">Desiccation-related protein PCC13-62</fullName>
    </recommendedName>
</protein>
<comment type="caution">
    <text evidence="2">The sequence shown here is derived from an EMBL/GenBank/DDBJ whole genome shotgun (WGS) entry which is preliminary data.</text>
</comment>
<dbReference type="PANTHER" id="PTHR31694:SF26">
    <property type="entry name" value="OS05G0151100 PROTEIN"/>
    <property type="match status" value="1"/>
</dbReference>
<reference evidence="2" key="1">
    <citation type="submission" date="2020-11" db="EMBL/GenBank/DDBJ databases">
        <title>Chlorella ohadii genome sequencing and assembly.</title>
        <authorList>
            <person name="Murik O."/>
            <person name="Treves H."/>
            <person name="Kedem I."/>
            <person name="Shotland Y."/>
            <person name="Kaplan A."/>
        </authorList>
    </citation>
    <scope>NUCLEOTIDE SEQUENCE</scope>
    <source>
        <strain evidence="2">1</strain>
    </source>
</reference>
<gene>
    <name evidence="2" type="ORF">COHA_009469</name>
</gene>
<name>A0AAD5DHV4_9CHLO</name>
<keyword evidence="3" id="KW-1185">Reference proteome</keyword>
<sequence length="347" mass="36586">MHAATLAAATAALCLAALAAPALAQPPGSNPGLPPSATATGLAPQKITDMAVRDLQAQFNYSDKDLLSFLMNTECLDATFDSWAAFGSGMDPALFGGGPAPIGGRKAGLSPEIQVWAEEVARDEIGHVRILREALGADAPACPLMDIDKAFEKFFNTAFNTTGVVWDPYKNDVNFVLSTFMLEEIGATGDQGVTAFAATNGNITNVALAGGLSGSAGYQSAADRYILWTRRDEIVPEFNVTVAQFLDKMSALRQFYTGKLHIDQPLLMEVLNILVGGSTDGKGWFFPDGVNGRIKEPVPLNPNVPEELLAQANAPYTIVASQGQVTPLTVQPPSGNATEMLVSQLAG</sequence>
<proteinExistence type="predicted"/>
<organism evidence="2 3">
    <name type="scientific">Chlorella ohadii</name>
    <dbReference type="NCBI Taxonomy" id="2649997"/>
    <lineage>
        <taxon>Eukaryota</taxon>
        <taxon>Viridiplantae</taxon>
        <taxon>Chlorophyta</taxon>
        <taxon>core chlorophytes</taxon>
        <taxon>Trebouxiophyceae</taxon>
        <taxon>Chlorellales</taxon>
        <taxon>Chlorellaceae</taxon>
        <taxon>Chlorella clade</taxon>
        <taxon>Chlorella</taxon>
    </lineage>
</organism>
<evidence type="ECO:0000256" key="1">
    <source>
        <dbReference type="SAM" id="SignalP"/>
    </source>
</evidence>
<evidence type="ECO:0008006" key="4">
    <source>
        <dbReference type="Google" id="ProtNLM"/>
    </source>
</evidence>
<accession>A0AAD5DHV4</accession>
<feature type="signal peptide" evidence="1">
    <location>
        <begin position="1"/>
        <end position="24"/>
    </location>
</feature>
<dbReference type="PANTHER" id="PTHR31694">
    <property type="entry name" value="DESICCATION-LIKE PROTEIN"/>
    <property type="match status" value="1"/>
</dbReference>
<dbReference type="Pfam" id="PF13668">
    <property type="entry name" value="Ferritin_2"/>
    <property type="match status" value="1"/>
</dbReference>
<feature type="chain" id="PRO_5042101950" description="Desiccation-related protein PCC13-62" evidence="1">
    <location>
        <begin position="25"/>
        <end position="347"/>
    </location>
</feature>
<evidence type="ECO:0000313" key="2">
    <source>
        <dbReference type="EMBL" id="KAI7836693.1"/>
    </source>
</evidence>
<evidence type="ECO:0000313" key="3">
    <source>
        <dbReference type="Proteomes" id="UP001205105"/>
    </source>
</evidence>
<dbReference type="InterPro" id="IPR052965">
    <property type="entry name" value="Pigment-catalase-like"/>
</dbReference>
<keyword evidence="1" id="KW-0732">Signal</keyword>